<feature type="region of interest" description="Disordered" evidence="1">
    <location>
        <begin position="152"/>
        <end position="173"/>
    </location>
</feature>
<comment type="caution">
    <text evidence="3">The sequence shown here is derived from an EMBL/GenBank/DDBJ whole genome shotgun (WGS) entry which is preliminary data.</text>
</comment>
<name>A0A8H5BSP2_9AGAR</name>
<keyword evidence="2" id="KW-0472">Membrane</keyword>
<feature type="compositionally biased region" description="Polar residues" evidence="1">
    <location>
        <begin position="153"/>
        <end position="173"/>
    </location>
</feature>
<keyword evidence="4" id="KW-1185">Reference proteome</keyword>
<gene>
    <name evidence="3" type="ORF">D9619_011701</name>
</gene>
<evidence type="ECO:0000256" key="1">
    <source>
        <dbReference type="SAM" id="MobiDB-lite"/>
    </source>
</evidence>
<organism evidence="3 4">
    <name type="scientific">Psilocybe cf. subviscida</name>
    <dbReference type="NCBI Taxonomy" id="2480587"/>
    <lineage>
        <taxon>Eukaryota</taxon>
        <taxon>Fungi</taxon>
        <taxon>Dikarya</taxon>
        <taxon>Basidiomycota</taxon>
        <taxon>Agaricomycotina</taxon>
        <taxon>Agaricomycetes</taxon>
        <taxon>Agaricomycetidae</taxon>
        <taxon>Agaricales</taxon>
        <taxon>Agaricineae</taxon>
        <taxon>Strophariaceae</taxon>
        <taxon>Psilocybe</taxon>
    </lineage>
</organism>
<protein>
    <recommendedName>
        <fullName evidence="5">Transmembrane protein</fullName>
    </recommendedName>
</protein>
<reference evidence="3 4" key="1">
    <citation type="journal article" date="2020" name="ISME J.">
        <title>Uncovering the hidden diversity of litter-decomposition mechanisms in mushroom-forming fungi.</title>
        <authorList>
            <person name="Floudas D."/>
            <person name="Bentzer J."/>
            <person name="Ahren D."/>
            <person name="Johansson T."/>
            <person name="Persson P."/>
            <person name="Tunlid A."/>
        </authorList>
    </citation>
    <scope>NUCLEOTIDE SEQUENCE [LARGE SCALE GENOMIC DNA]</scope>
    <source>
        <strain evidence="3 4">CBS 101986</strain>
    </source>
</reference>
<keyword evidence="2" id="KW-1133">Transmembrane helix</keyword>
<feature type="transmembrane region" description="Helical" evidence="2">
    <location>
        <begin position="302"/>
        <end position="325"/>
    </location>
</feature>
<dbReference type="Proteomes" id="UP000567179">
    <property type="component" value="Unassembled WGS sequence"/>
</dbReference>
<sequence>MPRFVQVLKDTSPPLVWSDGWVGGSSEVDPALDKYSQATYTTTTTKGATMNFEFNGTFIGIYGAKRPDHGLYQVKLDGHLFPTLNASSSVPLFNQTLFNLTLPNGLHKVTLINAGTTALDVDYIAYQGNIGKDTEPMVLSTFQDNDDSFTYHPASSWQQSPRPGTFSGSTGTITNDPNASLEYKFNRILNLITDMILLYGTVTPASAVSYLASVDGGPFRQFSAKKASVRPHQVLYYASNLGRGTHTLRIKFPPTNGTMGDFAVDFANLYSAKSLGAPTPRVFSFESSSVQASSTQHVPGSLIAGLALSSTFALLGLIGCIFLLWRQRAQKLQFEVVNADSKKKIENTQ</sequence>
<accession>A0A8H5BSP2</accession>
<keyword evidence="2" id="KW-0812">Transmembrane</keyword>
<dbReference type="AlphaFoldDB" id="A0A8H5BSP2"/>
<evidence type="ECO:0000256" key="2">
    <source>
        <dbReference type="SAM" id="Phobius"/>
    </source>
</evidence>
<dbReference type="OrthoDB" id="2564234at2759"/>
<dbReference type="Gene3D" id="2.60.120.260">
    <property type="entry name" value="Galactose-binding domain-like"/>
    <property type="match status" value="2"/>
</dbReference>
<proteinExistence type="predicted"/>
<dbReference type="EMBL" id="JAACJJ010000003">
    <property type="protein sequence ID" value="KAF5328849.1"/>
    <property type="molecule type" value="Genomic_DNA"/>
</dbReference>
<evidence type="ECO:0008006" key="5">
    <source>
        <dbReference type="Google" id="ProtNLM"/>
    </source>
</evidence>
<evidence type="ECO:0000313" key="4">
    <source>
        <dbReference type="Proteomes" id="UP000567179"/>
    </source>
</evidence>
<evidence type="ECO:0000313" key="3">
    <source>
        <dbReference type="EMBL" id="KAF5328849.1"/>
    </source>
</evidence>